<dbReference type="PANTHER" id="PTHR33643:SF1">
    <property type="entry name" value="UREASE ACCESSORY PROTEIN D"/>
    <property type="match status" value="1"/>
</dbReference>
<evidence type="ECO:0000256" key="1">
    <source>
        <dbReference type="ARBA" id="ARBA00007177"/>
    </source>
</evidence>
<dbReference type="InterPro" id="IPR002669">
    <property type="entry name" value="UreD"/>
</dbReference>
<evidence type="ECO:0000313" key="6">
    <source>
        <dbReference type="Proteomes" id="UP000186002"/>
    </source>
</evidence>
<dbReference type="AlphaFoldDB" id="A0A1M7MRX4"/>
<organism evidence="5 6">
    <name type="scientific">Roseibium suaedae</name>
    <dbReference type="NCBI Taxonomy" id="735517"/>
    <lineage>
        <taxon>Bacteria</taxon>
        <taxon>Pseudomonadati</taxon>
        <taxon>Pseudomonadota</taxon>
        <taxon>Alphaproteobacteria</taxon>
        <taxon>Hyphomicrobiales</taxon>
        <taxon>Stappiaceae</taxon>
        <taxon>Roseibium</taxon>
    </lineage>
</organism>
<gene>
    <name evidence="3" type="primary">ureD</name>
    <name evidence="5" type="ORF">SAMN05444272_3509</name>
</gene>
<dbReference type="GO" id="GO:0005737">
    <property type="term" value="C:cytoplasm"/>
    <property type="evidence" value="ECO:0007669"/>
    <property type="project" value="UniProtKB-SubCell"/>
</dbReference>
<dbReference type="GO" id="GO:0016151">
    <property type="term" value="F:nickel cation binding"/>
    <property type="evidence" value="ECO:0007669"/>
    <property type="project" value="UniProtKB-UniRule"/>
</dbReference>
<protein>
    <recommendedName>
        <fullName evidence="3">Urease accessory protein UreD</fullName>
    </recommendedName>
</protein>
<dbReference type="OrthoDB" id="9798842at2"/>
<evidence type="ECO:0000313" key="5">
    <source>
        <dbReference type="EMBL" id="SHM93303.1"/>
    </source>
</evidence>
<dbReference type="STRING" id="735517.SAMN05444272_3509"/>
<evidence type="ECO:0000256" key="3">
    <source>
        <dbReference type="HAMAP-Rule" id="MF_01384"/>
    </source>
</evidence>
<keyword evidence="6" id="KW-1185">Reference proteome</keyword>
<comment type="subcellular location">
    <subcellularLocation>
        <location evidence="3">Cytoplasm</location>
    </subcellularLocation>
</comment>
<name>A0A1M7MRX4_9HYPH</name>
<keyword evidence="3" id="KW-0963">Cytoplasm</keyword>
<dbReference type="Proteomes" id="UP000186002">
    <property type="component" value="Unassembled WGS sequence"/>
</dbReference>
<evidence type="ECO:0000256" key="2">
    <source>
        <dbReference type="ARBA" id="ARBA00023186"/>
    </source>
</evidence>
<reference evidence="5 6" key="1">
    <citation type="submission" date="2016-11" db="EMBL/GenBank/DDBJ databases">
        <authorList>
            <person name="Jaros S."/>
            <person name="Januszkiewicz K."/>
            <person name="Wedrychowicz H."/>
        </authorList>
    </citation>
    <scope>NUCLEOTIDE SEQUENCE [LARGE SCALE GENOMIC DNA]</scope>
    <source>
        <strain evidence="5 6">DSM 22153</strain>
    </source>
</reference>
<keyword evidence="2 3" id="KW-0143">Chaperone</keyword>
<feature type="region of interest" description="Disordered" evidence="4">
    <location>
        <begin position="1"/>
        <end position="21"/>
    </location>
</feature>
<dbReference type="PANTHER" id="PTHR33643">
    <property type="entry name" value="UREASE ACCESSORY PROTEIN D"/>
    <property type="match status" value="1"/>
</dbReference>
<comment type="function">
    <text evidence="3">Required for maturation of urease via the functional incorporation of the urease nickel metallocenter.</text>
</comment>
<dbReference type="EMBL" id="FRBW01000004">
    <property type="protein sequence ID" value="SHM93303.1"/>
    <property type="molecule type" value="Genomic_DNA"/>
</dbReference>
<proteinExistence type="inferred from homology"/>
<keyword evidence="3" id="KW-0996">Nickel insertion</keyword>
<dbReference type="HAMAP" id="MF_01384">
    <property type="entry name" value="UreD"/>
    <property type="match status" value="1"/>
</dbReference>
<accession>A0A1M7MRX4</accession>
<sequence length="290" mass="31062">MFDADSLHEISTGPASAAQPVMQRARGIARVSFKHDGLKTCLDDLYQSGCAKVRLPKVYDTPPVAVIINTAGGITGGDRLSYEASVAPGGHAIATTQTAERAYRRVEGHGQVATRLTAGNGATLEWLPQEAILFNASALHRSMQVDLEGNARLIAVESVVIGRKAMEETMETVEFQDRWRIRRDGKLIFADDARVHGTPADILGGPATLSGSMAFATFVDCAAEAGDRIKLARTLLQSFGPGAQVRAATSAWNGVLTARFAAPDGRSLRSALIHFLETYRSAALPRVWSC</sequence>
<comment type="similarity">
    <text evidence="1 3">Belongs to the UreD family.</text>
</comment>
<comment type="subunit">
    <text evidence="3">UreD, UreF and UreG form a complex that acts as a GTP-hydrolysis-dependent molecular chaperone, activating the urease apoprotein by helping to assemble the nickel containing metallocenter of UreC. The UreE protein probably delivers the nickel.</text>
</comment>
<dbReference type="Pfam" id="PF01774">
    <property type="entry name" value="UreD"/>
    <property type="match status" value="1"/>
</dbReference>
<dbReference type="RefSeq" id="WP_084082103.1">
    <property type="nucleotide sequence ID" value="NZ_FRBW01000004.1"/>
</dbReference>
<evidence type="ECO:0000256" key="4">
    <source>
        <dbReference type="SAM" id="MobiDB-lite"/>
    </source>
</evidence>